<keyword evidence="4" id="KW-0408">Iron</keyword>
<dbReference type="GO" id="GO:0016491">
    <property type="term" value="F:oxidoreductase activity"/>
    <property type="evidence" value="ECO:0007669"/>
    <property type="project" value="UniProtKB-ARBA"/>
</dbReference>
<dbReference type="Gene3D" id="1.10.1060.10">
    <property type="entry name" value="Alpha-helical ferredoxin"/>
    <property type="match status" value="1"/>
</dbReference>
<feature type="domain" description="4Fe-4S ferredoxin-type" evidence="6">
    <location>
        <begin position="56"/>
        <end position="87"/>
    </location>
</feature>
<dbReference type="EMBL" id="VSSQ01000046">
    <property type="protein sequence ID" value="MPL69387.1"/>
    <property type="molecule type" value="Genomic_DNA"/>
</dbReference>
<evidence type="ECO:0000256" key="2">
    <source>
        <dbReference type="ARBA" id="ARBA00022723"/>
    </source>
</evidence>
<dbReference type="PANTHER" id="PTHR32479:SF20">
    <property type="entry name" value="GLYCOLATE OXIDASE IRON-SULFUR SUBUNIT"/>
    <property type="match status" value="1"/>
</dbReference>
<name>A0A644TSD8_9ZZZZ</name>
<dbReference type="PROSITE" id="PS51379">
    <property type="entry name" value="4FE4S_FER_2"/>
    <property type="match status" value="2"/>
</dbReference>
<dbReference type="InterPro" id="IPR012257">
    <property type="entry name" value="Glc_ox_4Fe-4S"/>
</dbReference>
<reference evidence="7" key="1">
    <citation type="submission" date="2019-08" db="EMBL/GenBank/DDBJ databases">
        <authorList>
            <person name="Kucharzyk K."/>
            <person name="Murdoch R.W."/>
            <person name="Higgins S."/>
            <person name="Loffler F."/>
        </authorList>
    </citation>
    <scope>NUCLEOTIDE SEQUENCE</scope>
</reference>
<accession>A0A644TSD8</accession>
<evidence type="ECO:0000256" key="1">
    <source>
        <dbReference type="ARBA" id="ARBA00022485"/>
    </source>
</evidence>
<dbReference type="Pfam" id="PF02754">
    <property type="entry name" value="CCG"/>
    <property type="match status" value="2"/>
</dbReference>
<dbReference type="GO" id="GO:0051539">
    <property type="term" value="F:4 iron, 4 sulfur cluster binding"/>
    <property type="evidence" value="ECO:0007669"/>
    <property type="project" value="UniProtKB-KW"/>
</dbReference>
<feature type="domain" description="4Fe-4S ferredoxin-type" evidence="6">
    <location>
        <begin position="5"/>
        <end position="36"/>
    </location>
</feature>
<keyword evidence="2" id="KW-0479">Metal-binding</keyword>
<dbReference type="InterPro" id="IPR004017">
    <property type="entry name" value="Cys_rich_dom"/>
</dbReference>
<evidence type="ECO:0000256" key="4">
    <source>
        <dbReference type="ARBA" id="ARBA00023004"/>
    </source>
</evidence>
<keyword evidence="3" id="KW-0677">Repeat</keyword>
<evidence type="ECO:0000313" key="7">
    <source>
        <dbReference type="EMBL" id="MPL69387.1"/>
    </source>
</evidence>
<evidence type="ECO:0000259" key="6">
    <source>
        <dbReference type="PROSITE" id="PS51379"/>
    </source>
</evidence>
<dbReference type="GO" id="GO:0046872">
    <property type="term" value="F:metal ion binding"/>
    <property type="evidence" value="ECO:0007669"/>
    <property type="project" value="UniProtKB-KW"/>
</dbReference>
<dbReference type="InterPro" id="IPR017900">
    <property type="entry name" value="4Fe4S_Fe_S_CS"/>
</dbReference>
<evidence type="ECO:0000256" key="3">
    <source>
        <dbReference type="ARBA" id="ARBA00022737"/>
    </source>
</evidence>
<gene>
    <name evidence="7" type="primary">lutA_8</name>
    <name evidence="7" type="ORF">SDC9_15127</name>
</gene>
<comment type="caution">
    <text evidence="7">The sequence shown here is derived from an EMBL/GenBank/DDBJ whole genome shotgun (WGS) entry which is preliminary data.</text>
</comment>
<keyword evidence="1" id="KW-0004">4Fe-4S</keyword>
<dbReference type="InterPro" id="IPR017896">
    <property type="entry name" value="4Fe4S_Fe-S-bd"/>
</dbReference>
<proteinExistence type="predicted"/>
<dbReference type="PANTHER" id="PTHR32479">
    <property type="entry name" value="GLYCOLATE OXIDASE IRON-SULFUR SUBUNIT"/>
    <property type="match status" value="1"/>
</dbReference>
<dbReference type="InterPro" id="IPR009051">
    <property type="entry name" value="Helical_ferredxn"/>
</dbReference>
<dbReference type="AlphaFoldDB" id="A0A644TSD8"/>
<sequence length="432" mass="47364">MNEHGHEEWKQQLVKCIRCGTCRSVCPVFKEENNENTTARGKVQLLEGVLEGAVKLTPTLQERFNKCLLCKACVKGCPSGVRTDTLFLSARLTNANKNSLPLAKRLAFKGLTFRKLFDTGLRIGSVMQNVVMKKSDDGRGNQARFNIPGSGLDLRRIIPPLAAKPLRDIVPEKTTVTNPKGRAVFFPGCMLNYIYPEAGKAVVNILKRNNWDVTIPTDLSCCGTPAFTSGDQATGRELAAANLKALAGDYDVVITACASCGAALKNEYGEILQNESDHNAWQKLSKKVLDISEFVVKYGDPALFGALPMKVTYHDACHLVRGMDVSKQPRQVFATVPELDFRNMKDADVCCGAGGTFSMAYYNLSRRINDHKLDNAEATGASCLVTGCSACRMHITDGLSQRNSNMRVMHTAEIIDMAYQNGEKQKKGGKQV</sequence>
<evidence type="ECO:0000256" key="5">
    <source>
        <dbReference type="ARBA" id="ARBA00023014"/>
    </source>
</evidence>
<dbReference type="PIRSF" id="PIRSF000139">
    <property type="entry name" value="Glc_ox_4Fe-4S"/>
    <property type="match status" value="1"/>
</dbReference>
<keyword evidence="5" id="KW-0411">Iron-sulfur</keyword>
<dbReference type="Pfam" id="PF13183">
    <property type="entry name" value="Fer4_8"/>
    <property type="match status" value="1"/>
</dbReference>
<dbReference type="SUPFAM" id="SSF46548">
    <property type="entry name" value="alpha-helical ferredoxin"/>
    <property type="match status" value="1"/>
</dbReference>
<protein>
    <submittedName>
        <fullName evidence="7">Lactate utilization protein A</fullName>
    </submittedName>
</protein>
<dbReference type="PROSITE" id="PS00198">
    <property type="entry name" value="4FE4S_FER_1"/>
    <property type="match status" value="2"/>
</dbReference>
<organism evidence="7">
    <name type="scientific">bioreactor metagenome</name>
    <dbReference type="NCBI Taxonomy" id="1076179"/>
    <lineage>
        <taxon>unclassified sequences</taxon>
        <taxon>metagenomes</taxon>
        <taxon>ecological metagenomes</taxon>
    </lineage>
</organism>